<protein>
    <submittedName>
        <fullName evidence="2">AbrB family transcriptional regulator</fullName>
    </submittedName>
</protein>
<feature type="transmembrane region" description="Helical" evidence="1">
    <location>
        <begin position="330"/>
        <end position="348"/>
    </location>
</feature>
<evidence type="ECO:0000313" key="2">
    <source>
        <dbReference type="EMBL" id="KQL52941.1"/>
    </source>
</evidence>
<proteinExistence type="predicted"/>
<dbReference type="OrthoDB" id="5460360at2"/>
<dbReference type="Proteomes" id="UP000051888">
    <property type="component" value="Unassembled WGS sequence"/>
</dbReference>
<keyword evidence="1" id="KW-1133">Transmembrane helix</keyword>
<dbReference type="STRING" id="157838.AN964_05065"/>
<comment type="caution">
    <text evidence="2">The sequence shown here is derived from an EMBL/GenBank/DDBJ whole genome shotgun (WGS) entry which is preliminary data.</text>
</comment>
<evidence type="ECO:0000256" key="1">
    <source>
        <dbReference type="SAM" id="Phobius"/>
    </source>
</evidence>
<keyword evidence="1" id="KW-0812">Transmembrane</keyword>
<dbReference type="PANTHER" id="PTHR38457">
    <property type="entry name" value="REGULATOR ABRB-RELATED"/>
    <property type="match status" value="1"/>
</dbReference>
<feature type="transmembrane region" description="Helical" evidence="1">
    <location>
        <begin position="187"/>
        <end position="205"/>
    </location>
</feature>
<dbReference type="Pfam" id="PF05145">
    <property type="entry name" value="AbrB"/>
    <property type="match status" value="1"/>
</dbReference>
<dbReference type="EMBL" id="LJJC01000004">
    <property type="protein sequence ID" value="KQL52941.1"/>
    <property type="molecule type" value="Genomic_DNA"/>
</dbReference>
<sequence>MEKNKWIPFLVTFVISFIGGAVFLLIHMPIPWLLGPMVAVFLAARIGKMKLYWPVQLRNSGLIIVGYTIGLSFTNPALIQIVHQLPSMLLMTVLTIAISALFAILISKLTGVEYPTILTGSIPGGLSQMITLGEEIKGLDLTVVTFLQVTRLMMIIFIVPLLITSPLFAVGDLHAVSSKISAEWSNLFPAIIIFAVGSVVFALLGKKAKLPTPYLLGPIIGTAIINLGVVHGPSLPATLTNLSQFLMGGYIGLLMKPDQLKNKGKIITFSLISGFILILTSFGLSFLLVTLHHVTNITSFLSVAPGGMDQMGIIAHAVHADLSIVTGYQLFRIFFIFFIVPPLLKWYFKRHYRKRKQYN</sequence>
<dbReference type="PANTHER" id="PTHR38457:SF1">
    <property type="entry name" value="REGULATOR ABRB-RELATED"/>
    <property type="match status" value="1"/>
</dbReference>
<feature type="transmembrane region" description="Helical" evidence="1">
    <location>
        <begin position="212"/>
        <end position="229"/>
    </location>
</feature>
<keyword evidence="3" id="KW-1185">Reference proteome</keyword>
<organism evidence="2 3">
    <name type="scientific">Heyndrickxia shackletonii</name>
    <dbReference type="NCBI Taxonomy" id="157838"/>
    <lineage>
        <taxon>Bacteria</taxon>
        <taxon>Bacillati</taxon>
        <taxon>Bacillota</taxon>
        <taxon>Bacilli</taxon>
        <taxon>Bacillales</taxon>
        <taxon>Bacillaceae</taxon>
        <taxon>Heyndrickxia</taxon>
    </lineage>
</organism>
<reference evidence="2 3" key="1">
    <citation type="submission" date="2015-09" db="EMBL/GenBank/DDBJ databases">
        <title>Genome sequencing project for genomic taxonomy and phylogenomics of Bacillus-like bacteria.</title>
        <authorList>
            <person name="Liu B."/>
            <person name="Wang J."/>
            <person name="Zhu Y."/>
            <person name="Liu G."/>
            <person name="Chen Q."/>
            <person name="Chen Z."/>
            <person name="Lan J."/>
            <person name="Che J."/>
            <person name="Ge C."/>
            <person name="Shi H."/>
            <person name="Pan Z."/>
            <person name="Liu X."/>
        </authorList>
    </citation>
    <scope>NUCLEOTIDE SEQUENCE [LARGE SCALE GENOMIC DNA]</scope>
    <source>
        <strain evidence="2 3">LMG 18435</strain>
    </source>
</reference>
<gene>
    <name evidence="2" type="ORF">AN964_05065</name>
</gene>
<dbReference type="InterPro" id="IPR017516">
    <property type="entry name" value="AbrB_dup"/>
</dbReference>
<feature type="transmembrane region" description="Helical" evidence="1">
    <location>
        <begin position="88"/>
        <end position="106"/>
    </location>
</feature>
<dbReference type="PATRIC" id="fig|157838.3.peg.1125"/>
<feature type="transmembrane region" description="Helical" evidence="1">
    <location>
        <begin position="60"/>
        <end position="82"/>
    </location>
</feature>
<feature type="transmembrane region" description="Helical" evidence="1">
    <location>
        <begin position="235"/>
        <end position="254"/>
    </location>
</feature>
<feature type="transmembrane region" description="Helical" evidence="1">
    <location>
        <begin position="266"/>
        <end position="291"/>
    </location>
</feature>
<dbReference type="InterPro" id="IPR007820">
    <property type="entry name" value="AbrB_fam"/>
</dbReference>
<feature type="transmembrane region" description="Helical" evidence="1">
    <location>
        <begin position="152"/>
        <end position="175"/>
    </location>
</feature>
<name>A0A0Q3WWG8_9BACI</name>
<feature type="transmembrane region" description="Helical" evidence="1">
    <location>
        <begin position="32"/>
        <end position="48"/>
    </location>
</feature>
<feature type="transmembrane region" description="Helical" evidence="1">
    <location>
        <begin position="7"/>
        <end position="26"/>
    </location>
</feature>
<dbReference type="AlphaFoldDB" id="A0A0Q3WWG8"/>
<dbReference type="PIRSF" id="PIRSF038991">
    <property type="entry name" value="Protein_AbrB"/>
    <property type="match status" value="1"/>
</dbReference>
<dbReference type="GO" id="GO:0016020">
    <property type="term" value="C:membrane"/>
    <property type="evidence" value="ECO:0007669"/>
    <property type="project" value="InterPro"/>
</dbReference>
<dbReference type="NCBIfam" id="TIGR03082">
    <property type="entry name" value="Gneg_AbrB_dup"/>
    <property type="match status" value="2"/>
</dbReference>
<evidence type="ECO:0000313" key="3">
    <source>
        <dbReference type="Proteomes" id="UP000051888"/>
    </source>
</evidence>
<accession>A0A0Q3WWG8</accession>
<dbReference type="GO" id="GO:0010468">
    <property type="term" value="P:regulation of gene expression"/>
    <property type="evidence" value="ECO:0007669"/>
    <property type="project" value="InterPro"/>
</dbReference>
<dbReference type="RefSeq" id="WP_055738654.1">
    <property type="nucleotide sequence ID" value="NZ_JAAIWL010000006.1"/>
</dbReference>
<keyword evidence="1" id="KW-0472">Membrane</keyword>